<reference evidence="3 4" key="1">
    <citation type="submission" date="2014-07" db="EMBL/GenBank/DDBJ databases">
        <title>Complete genome sequence of Corynebacterium atypicum DSM 44849: identifiction of the mycolic acid biosynthesis genes.</title>
        <authorList>
            <person name="Tippelt A."/>
            <person name="Mollmann S."/>
            <person name="Albersmeier A."/>
            <person name="Jaenicke S."/>
            <person name="Ruckert C."/>
            <person name="Tauch A."/>
        </authorList>
    </citation>
    <scope>NUCLEOTIDE SEQUENCE [LARGE SCALE GENOMIC DNA]</scope>
    <source>
        <strain evidence="3 4">R2070</strain>
    </source>
</reference>
<protein>
    <submittedName>
        <fullName evidence="3">Membrane protein</fullName>
    </submittedName>
</protein>
<evidence type="ECO:0000313" key="4">
    <source>
        <dbReference type="Proteomes" id="UP000028504"/>
    </source>
</evidence>
<gene>
    <name evidence="3" type="ORF">CATYP_07875</name>
</gene>
<dbReference type="Proteomes" id="UP000028504">
    <property type="component" value="Chromosome"/>
</dbReference>
<evidence type="ECO:0000313" key="3">
    <source>
        <dbReference type="EMBL" id="AIG64520.1"/>
    </source>
</evidence>
<feature type="transmembrane region" description="Helical" evidence="2">
    <location>
        <begin position="27"/>
        <end position="45"/>
    </location>
</feature>
<dbReference type="RefSeq" id="WP_038606338.1">
    <property type="nucleotide sequence ID" value="NZ_CP008944.1"/>
</dbReference>
<evidence type="ECO:0000256" key="1">
    <source>
        <dbReference type="SAM" id="MobiDB-lite"/>
    </source>
</evidence>
<keyword evidence="4" id="KW-1185">Reference proteome</keyword>
<keyword evidence="2" id="KW-0472">Membrane</keyword>
<keyword evidence="2" id="KW-0812">Transmembrane</keyword>
<dbReference type="EMBL" id="CP008944">
    <property type="protein sequence ID" value="AIG64520.1"/>
    <property type="molecule type" value="Genomic_DNA"/>
</dbReference>
<evidence type="ECO:0000256" key="2">
    <source>
        <dbReference type="SAM" id="Phobius"/>
    </source>
</evidence>
<sequence>MVDGNPEQLRREDRKNPRGRRKYPQSLVTKALVVLLAIVVIAWLISLV</sequence>
<keyword evidence="2" id="KW-1133">Transmembrane helix</keyword>
<organism evidence="3 4">
    <name type="scientific">Corynebacterium atypicum</name>
    <dbReference type="NCBI Taxonomy" id="191610"/>
    <lineage>
        <taxon>Bacteria</taxon>
        <taxon>Bacillati</taxon>
        <taxon>Actinomycetota</taxon>
        <taxon>Actinomycetes</taxon>
        <taxon>Mycobacteriales</taxon>
        <taxon>Corynebacteriaceae</taxon>
        <taxon>Corynebacterium</taxon>
    </lineage>
</organism>
<feature type="region of interest" description="Disordered" evidence="1">
    <location>
        <begin position="1"/>
        <end position="23"/>
    </location>
</feature>
<proteinExistence type="predicted"/>
<name>A0ABM5QP03_9CORY</name>
<accession>A0ABM5QP03</accession>